<accession>A0A6C0HLV1</accession>
<dbReference type="Pfam" id="PF13692">
    <property type="entry name" value="Glyco_trans_1_4"/>
    <property type="match status" value="1"/>
</dbReference>
<dbReference type="Gene3D" id="3.40.50.2000">
    <property type="entry name" value="Glycogen Phosphorylase B"/>
    <property type="match status" value="1"/>
</dbReference>
<proteinExistence type="predicted"/>
<dbReference type="GO" id="GO:0016757">
    <property type="term" value="F:glycosyltransferase activity"/>
    <property type="evidence" value="ECO:0007669"/>
    <property type="project" value="TreeGrafter"/>
</dbReference>
<dbReference type="InterPro" id="IPR050194">
    <property type="entry name" value="Glycosyltransferase_grp1"/>
</dbReference>
<evidence type="ECO:0000313" key="1">
    <source>
        <dbReference type="EMBL" id="QHT81095.1"/>
    </source>
</evidence>
<dbReference type="PANTHER" id="PTHR45947:SF3">
    <property type="entry name" value="SULFOQUINOVOSYL TRANSFERASE SQD2"/>
    <property type="match status" value="1"/>
</dbReference>
<sequence>MAPLRFLLVSTHTEQVTGYSKVSHNLLKQLATLHPIVKIFHFGFQRSPARTQTPMRALQNVIQYDAAANEDPREQGFGFNKFKEYVDTVSPNVIMIYNDPIVVNQFLNAIKDVPKTYKIWVYLDQVYEGADMGLLRNIENTADRILCFTESWKAHLKTRLTTATLPIDVLEHGVDTMVFKPGSDGERMAIRKQLNLGMDAKVILNINRNSQRKRLDLSIMAFVRLLKKNPTVPLYMVFITSVKQEGGAFYNPLQIYLNELEKHGLEAPTYGTRLLTIDTTPPTTYYNDETINQLYNACDIGINTSNGEGFGLCQLEHLATGAPQVVLDLGGYRSFMNEEVGVFAPITSYEYMQQGAGVGLIEHTSTPELVCEALEKALTMLTPETREKCIKVAKSRPWSKICDSFLESIIQTKSP</sequence>
<dbReference type="EMBL" id="MN739977">
    <property type="protein sequence ID" value="QHT81095.1"/>
    <property type="molecule type" value="Genomic_DNA"/>
</dbReference>
<dbReference type="SUPFAM" id="SSF53756">
    <property type="entry name" value="UDP-Glycosyltransferase/glycogen phosphorylase"/>
    <property type="match status" value="1"/>
</dbReference>
<reference evidence="1" key="1">
    <citation type="journal article" date="2020" name="Nature">
        <title>Giant virus diversity and host interactions through global metagenomics.</title>
        <authorList>
            <person name="Schulz F."/>
            <person name="Roux S."/>
            <person name="Paez-Espino D."/>
            <person name="Jungbluth S."/>
            <person name="Walsh D.A."/>
            <person name="Denef V.J."/>
            <person name="McMahon K.D."/>
            <person name="Konstantinidis K.T."/>
            <person name="Eloe-Fadrosh E.A."/>
            <person name="Kyrpides N.C."/>
            <person name="Woyke T."/>
        </authorList>
    </citation>
    <scope>NUCLEOTIDE SEQUENCE</scope>
    <source>
        <strain evidence="1">GVMAG-M-3300023184-135</strain>
    </source>
</reference>
<organism evidence="1">
    <name type="scientific">viral metagenome</name>
    <dbReference type="NCBI Taxonomy" id="1070528"/>
    <lineage>
        <taxon>unclassified sequences</taxon>
        <taxon>metagenomes</taxon>
        <taxon>organismal metagenomes</taxon>
    </lineage>
</organism>
<dbReference type="CDD" id="cd03801">
    <property type="entry name" value="GT4_PimA-like"/>
    <property type="match status" value="1"/>
</dbReference>
<protein>
    <submittedName>
        <fullName evidence="1">Uncharacterized protein</fullName>
    </submittedName>
</protein>
<dbReference type="Gene3D" id="3.40.50.11930">
    <property type="match status" value="1"/>
</dbReference>
<dbReference type="AlphaFoldDB" id="A0A6C0HLV1"/>
<dbReference type="PANTHER" id="PTHR45947">
    <property type="entry name" value="SULFOQUINOVOSYL TRANSFERASE SQD2"/>
    <property type="match status" value="1"/>
</dbReference>
<name>A0A6C0HLV1_9ZZZZ</name>